<evidence type="ECO:0000256" key="1">
    <source>
        <dbReference type="SAM" id="MobiDB-lite"/>
    </source>
</evidence>
<proteinExistence type="predicted"/>
<keyword evidence="3" id="KW-1185">Reference proteome</keyword>
<protein>
    <submittedName>
        <fullName evidence="2">Uncharacterized protein</fullName>
    </submittedName>
</protein>
<feature type="compositionally biased region" description="Acidic residues" evidence="1">
    <location>
        <begin position="113"/>
        <end position="124"/>
    </location>
</feature>
<gene>
    <name evidence="2" type="ORF">D9C73_013231</name>
</gene>
<evidence type="ECO:0000313" key="2">
    <source>
        <dbReference type="EMBL" id="TKS77944.1"/>
    </source>
</evidence>
<organism evidence="2 3">
    <name type="scientific">Collichthys lucidus</name>
    <name type="common">Big head croaker</name>
    <name type="synonym">Sciaena lucida</name>
    <dbReference type="NCBI Taxonomy" id="240159"/>
    <lineage>
        <taxon>Eukaryota</taxon>
        <taxon>Metazoa</taxon>
        <taxon>Chordata</taxon>
        <taxon>Craniata</taxon>
        <taxon>Vertebrata</taxon>
        <taxon>Euteleostomi</taxon>
        <taxon>Actinopterygii</taxon>
        <taxon>Neopterygii</taxon>
        <taxon>Teleostei</taxon>
        <taxon>Neoteleostei</taxon>
        <taxon>Acanthomorphata</taxon>
        <taxon>Eupercaria</taxon>
        <taxon>Sciaenidae</taxon>
        <taxon>Collichthys</taxon>
    </lineage>
</organism>
<name>A0A4U5US41_COLLU</name>
<accession>A0A4U5US41</accession>
<reference evidence="2 3" key="1">
    <citation type="submission" date="2019-01" db="EMBL/GenBank/DDBJ databases">
        <title>Genome Assembly of Collichthys lucidus.</title>
        <authorList>
            <person name="Cai M."/>
            <person name="Xiao S."/>
        </authorList>
    </citation>
    <scope>NUCLEOTIDE SEQUENCE [LARGE SCALE GENOMIC DNA]</scope>
    <source>
        <strain evidence="2">JT15FE1705JMU</strain>
        <tissue evidence="2">Muscle</tissue>
    </source>
</reference>
<feature type="region of interest" description="Disordered" evidence="1">
    <location>
        <begin position="79"/>
        <end position="124"/>
    </location>
</feature>
<feature type="compositionally biased region" description="Basic and acidic residues" evidence="1">
    <location>
        <begin position="79"/>
        <end position="100"/>
    </location>
</feature>
<dbReference type="EMBL" id="CM014088">
    <property type="protein sequence ID" value="TKS77944.1"/>
    <property type="molecule type" value="Genomic_DNA"/>
</dbReference>
<dbReference type="Proteomes" id="UP000298787">
    <property type="component" value="Chromosome 11"/>
</dbReference>
<evidence type="ECO:0000313" key="3">
    <source>
        <dbReference type="Proteomes" id="UP000298787"/>
    </source>
</evidence>
<sequence length="124" mass="14678">MHREKEEEREGGMEEEAEGDLPPLLLKLLSCKIEWTAGRIKNETWHRGRTNLEEGHCCWLHLKRWRQNVSHIGLRKVKMSGEERPKAERKASCELSHKNENSINSGKMRTEEEKEEEEEEEEEV</sequence>
<dbReference type="AlphaFoldDB" id="A0A4U5US41"/>